<evidence type="ECO:0000313" key="3">
    <source>
        <dbReference type="Proteomes" id="UP000315010"/>
    </source>
</evidence>
<dbReference type="OrthoDB" id="229728at2"/>
<accession>A0A5C5Z1J1</accession>
<evidence type="ECO:0008006" key="4">
    <source>
        <dbReference type="Google" id="ProtNLM"/>
    </source>
</evidence>
<reference evidence="2 3" key="1">
    <citation type="submission" date="2019-02" db="EMBL/GenBank/DDBJ databases">
        <title>Deep-cultivation of Planctomycetes and their phenomic and genomic characterization uncovers novel biology.</title>
        <authorList>
            <person name="Wiegand S."/>
            <person name="Jogler M."/>
            <person name="Boedeker C."/>
            <person name="Pinto D."/>
            <person name="Vollmers J."/>
            <person name="Rivas-Marin E."/>
            <person name="Kohn T."/>
            <person name="Peeters S.H."/>
            <person name="Heuer A."/>
            <person name="Rast P."/>
            <person name="Oberbeckmann S."/>
            <person name="Bunk B."/>
            <person name="Jeske O."/>
            <person name="Meyerdierks A."/>
            <person name="Storesund J.E."/>
            <person name="Kallscheuer N."/>
            <person name="Luecker S."/>
            <person name="Lage O.M."/>
            <person name="Pohl T."/>
            <person name="Merkel B.J."/>
            <person name="Hornburger P."/>
            <person name="Mueller R.-W."/>
            <person name="Bruemmer F."/>
            <person name="Labrenz M."/>
            <person name="Spormann A.M."/>
            <person name="Op Den Camp H."/>
            <person name="Overmann J."/>
            <person name="Amann R."/>
            <person name="Jetten M.S.M."/>
            <person name="Mascher T."/>
            <person name="Medema M.H."/>
            <person name="Devos D.P."/>
            <person name="Kaster A.-K."/>
            <person name="Ovreas L."/>
            <person name="Rohde M."/>
            <person name="Galperin M.Y."/>
            <person name="Jogler C."/>
        </authorList>
    </citation>
    <scope>NUCLEOTIDE SEQUENCE [LARGE SCALE GENOMIC DNA]</scope>
    <source>
        <strain evidence="2 3">CA13</strain>
    </source>
</reference>
<dbReference type="EMBL" id="SJPJ01000001">
    <property type="protein sequence ID" value="TWT81115.1"/>
    <property type="molecule type" value="Genomic_DNA"/>
</dbReference>
<organism evidence="2 3">
    <name type="scientific">Novipirellula herctigrandis</name>
    <dbReference type="NCBI Taxonomy" id="2527986"/>
    <lineage>
        <taxon>Bacteria</taxon>
        <taxon>Pseudomonadati</taxon>
        <taxon>Planctomycetota</taxon>
        <taxon>Planctomycetia</taxon>
        <taxon>Pirellulales</taxon>
        <taxon>Pirellulaceae</taxon>
        <taxon>Novipirellula</taxon>
    </lineage>
</organism>
<feature type="signal peptide" evidence="1">
    <location>
        <begin position="1"/>
        <end position="22"/>
    </location>
</feature>
<gene>
    <name evidence="2" type="ORF">CA13_25620</name>
</gene>
<evidence type="ECO:0000256" key="1">
    <source>
        <dbReference type="SAM" id="SignalP"/>
    </source>
</evidence>
<dbReference type="AlphaFoldDB" id="A0A5C5Z1J1"/>
<comment type="caution">
    <text evidence="2">The sequence shown here is derived from an EMBL/GenBank/DDBJ whole genome shotgun (WGS) entry which is preliminary data.</text>
</comment>
<name>A0A5C5Z1J1_9BACT</name>
<protein>
    <recommendedName>
        <fullName evidence="4">Cytochrome c domain-containing protein</fullName>
    </recommendedName>
</protein>
<evidence type="ECO:0000313" key="2">
    <source>
        <dbReference type="EMBL" id="TWT81115.1"/>
    </source>
</evidence>
<sequence precursor="true">MAGLACLFACLCLLIADVSAYAQSMNFEKAPILYNDTPVHDRAALLSKKLRANEASLVWEDSHGYLRSVLEALAIPVSSQTLVFSKTSLQLHRISPKTPRALYFNDDTYVGWCQEGDVIEIAATDPQQGAIFYTIEQSPNESPRLVRDRGQCLTCHASSRTQDVPGYLVRSMFVDERGYPKFGSGTFLTDYTSKFEDRWGGWYVTGSHGEMRHMGNEIATGKDSDAKVDREAGANNHDLSGRFNVKPYLSQHSDVVALMVLEHQTQMHNAIAAASFETRTALEQAKQMNELLERPADYQSESTKRRLDRAAENVVKHLLMLGEFPLTSSVNGTSTFANQFSESGKRDSKGRSLRDLDLRTRLFRYPCSFLIDSDAFDQLPAAVRTKTIVKLRSILENRDAPDAYSHIPPETRQAILEILHEQKPELFDGHSTSE</sequence>
<keyword evidence="3" id="KW-1185">Reference proteome</keyword>
<dbReference type="Proteomes" id="UP000315010">
    <property type="component" value="Unassembled WGS sequence"/>
</dbReference>
<proteinExistence type="predicted"/>
<feature type="chain" id="PRO_5022725337" description="Cytochrome c domain-containing protein" evidence="1">
    <location>
        <begin position="23"/>
        <end position="434"/>
    </location>
</feature>
<keyword evidence="1" id="KW-0732">Signal</keyword>